<dbReference type="AlphaFoldDB" id="A0A4Q0SS55"/>
<keyword evidence="2" id="KW-1185">Reference proteome</keyword>
<protein>
    <submittedName>
        <fullName evidence="1">Uncharacterized protein</fullName>
    </submittedName>
</protein>
<proteinExistence type="predicted"/>
<gene>
    <name evidence="1" type="ORF">GRAN_5288</name>
</gene>
<reference evidence="1 2" key="1">
    <citation type="submission" date="2018-11" db="EMBL/GenBank/DDBJ databases">
        <authorList>
            <person name="Mardanov A.V."/>
            <person name="Ravin N.V."/>
            <person name="Dedysh S.N."/>
        </authorList>
    </citation>
    <scope>NUCLEOTIDE SEQUENCE [LARGE SCALE GENOMIC DNA]</scope>
    <source>
        <strain evidence="1 2">AF10</strain>
    </source>
</reference>
<dbReference type="EMBL" id="RDSM01000009">
    <property type="protein sequence ID" value="RXH53725.1"/>
    <property type="molecule type" value="Genomic_DNA"/>
</dbReference>
<evidence type="ECO:0000313" key="1">
    <source>
        <dbReference type="EMBL" id="RXH53725.1"/>
    </source>
</evidence>
<comment type="caution">
    <text evidence="1">The sequence shown here is derived from an EMBL/GenBank/DDBJ whole genome shotgun (WGS) entry which is preliminary data.</text>
</comment>
<name>A0A4Q0SS55_9BACT</name>
<evidence type="ECO:0000313" key="2">
    <source>
        <dbReference type="Proteomes" id="UP000289437"/>
    </source>
</evidence>
<dbReference type="Proteomes" id="UP000289437">
    <property type="component" value="Unassembled WGS sequence"/>
</dbReference>
<accession>A0A4Q0SS55</accession>
<reference evidence="2" key="2">
    <citation type="submission" date="2019-02" db="EMBL/GenBank/DDBJ databases">
        <title>Granulicella sibirica sp. nov., a psychrotolerant acidobacterium isolated from an organic soil layer in forested tundra, West Siberia.</title>
        <authorList>
            <person name="Oshkin I.Y."/>
            <person name="Kulichevskaya I.S."/>
            <person name="Rijpstra W.I.C."/>
            <person name="Sinninghe Damste J.S."/>
            <person name="Rakitin A.L."/>
            <person name="Ravin N.V."/>
            <person name="Dedysh S.N."/>
        </authorList>
    </citation>
    <scope>NUCLEOTIDE SEQUENCE [LARGE SCALE GENOMIC DNA]</scope>
    <source>
        <strain evidence="2">AF10</strain>
    </source>
</reference>
<organism evidence="1 2">
    <name type="scientific">Granulicella sibirica</name>
    <dbReference type="NCBI Taxonomy" id="2479048"/>
    <lineage>
        <taxon>Bacteria</taxon>
        <taxon>Pseudomonadati</taxon>
        <taxon>Acidobacteriota</taxon>
        <taxon>Terriglobia</taxon>
        <taxon>Terriglobales</taxon>
        <taxon>Acidobacteriaceae</taxon>
        <taxon>Granulicella</taxon>
    </lineage>
</organism>
<sequence length="38" mass="4107">MNLDFYAVQFDLTRSGTGMKPCSVTIGKKGVPEVSCIL</sequence>